<proteinExistence type="predicted"/>
<reference evidence="4" key="1">
    <citation type="submission" date="2014-02" db="EMBL/GenBank/DDBJ databases">
        <authorList>
            <person name="Genoscope - CEA"/>
        </authorList>
    </citation>
    <scope>NUCLEOTIDE SEQUENCE</scope>
    <source>
        <strain evidence="4">LS3</strain>
    </source>
</reference>
<dbReference type="PhylomeDB" id="A0A060TCF7"/>
<sequence length="307" mass="32658">MRLTLILWTLLVMVVAASPITRSARPAPAKRADKEIPEVTQVVPSGSVSSKSSESESGSASIPVVSEFHSSDSASKAESTSGSDTKSDSKDDSKSDSKSNTDKNSKSDDSSKSGSDKSKSDDSTKKDSKTEATSTSISIDPRLGAGGIEMLTPASTESTYIKIGDYATFKWNYTSLSVTPSYVNILAVCTSNSQTITIATKHPAKETEILWDTSLADKNSSLQLLTSTYTLEIYDPSGNKTASSVASAGYLGPFTYTFGMYRPQSYTPWGGDSSYMNIASLVDVTSLKWVLTMGLIFVGSALQIILT</sequence>
<evidence type="ECO:0000259" key="3">
    <source>
        <dbReference type="Pfam" id="PF23585"/>
    </source>
</evidence>
<dbReference type="AlphaFoldDB" id="A0A060TCF7"/>
<feature type="signal peptide" evidence="2">
    <location>
        <begin position="1"/>
        <end position="17"/>
    </location>
</feature>
<evidence type="ECO:0000313" key="4">
    <source>
        <dbReference type="EMBL" id="CDP38750.1"/>
    </source>
</evidence>
<feature type="chain" id="PRO_5001587816" evidence="2">
    <location>
        <begin position="18"/>
        <end position="307"/>
    </location>
</feature>
<dbReference type="EMBL" id="HG937694">
    <property type="protein sequence ID" value="CDP38750.1"/>
    <property type="molecule type" value="Genomic_DNA"/>
</dbReference>
<feature type="domain" description="DUF7137" evidence="3">
    <location>
        <begin position="144"/>
        <end position="270"/>
    </location>
</feature>
<feature type="compositionally biased region" description="Low complexity" evidence="1">
    <location>
        <begin position="71"/>
        <end position="84"/>
    </location>
</feature>
<name>A0A060TCF7_BLAAD</name>
<dbReference type="PANTHER" id="PTHR42028">
    <property type="entry name" value="CHROMOSOME 1, WHOLE GENOME SHOTGUN SEQUENCE"/>
    <property type="match status" value="1"/>
</dbReference>
<feature type="compositionally biased region" description="Low complexity" evidence="1">
    <location>
        <begin position="45"/>
        <end position="61"/>
    </location>
</feature>
<feature type="compositionally biased region" description="Basic and acidic residues" evidence="1">
    <location>
        <begin position="85"/>
        <end position="130"/>
    </location>
</feature>
<dbReference type="PANTHER" id="PTHR42028:SF1">
    <property type="entry name" value="YALI0E30657P"/>
    <property type="match status" value="1"/>
</dbReference>
<protein>
    <submittedName>
        <fullName evidence="4">ARAD1D41690p</fullName>
    </submittedName>
</protein>
<dbReference type="Pfam" id="PF23585">
    <property type="entry name" value="DUF7137"/>
    <property type="match status" value="1"/>
</dbReference>
<evidence type="ECO:0000256" key="1">
    <source>
        <dbReference type="SAM" id="MobiDB-lite"/>
    </source>
</evidence>
<evidence type="ECO:0000256" key="2">
    <source>
        <dbReference type="SAM" id="SignalP"/>
    </source>
</evidence>
<dbReference type="InterPro" id="IPR055561">
    <property type="entry name" value="DUF7137"/>
</dbReference>
<gene>
    <name evidence="4" type="ORF">GNLVRS02_ARAD1D41690g</name>
</gene>
<feature type="region of interest" description="Disordered" evidence="1">
    <location>
        <begin position="23"/>
        <end position="145"/>
    </location>
</feature>
<keyword evidence="2" id="KW-0732">Signal</keyword>
<organism evidence="4">
    <name type="scientific">Blastobotrys adeninivorans</name>
    <name type="common">Yeast</name>
    <name type="synonym">Arxula adeninivorans</name>
    <dbReference type="NCBI Taxonomy" id="409370"/>
    <lineage>
        <taxon>Eukaryota</taxon>
        <taxon>Fungi</taxon>
        <taxon>Dikarya</taxon>
        <taxon>Ascomycota</taxon>
        <taxon>Saccharomycotina</taxon>
        <taxon>Dipodascomycetes</taxon>
        <taxon>Dipodascales</taxon>
        <taxon>Trichomonascaceae</taxon>
        <taxon>Blastobotrys</taxon>
    </lineage>
</organism>
<accession>A0A060TCF7</accession>
<reference evidence="4" key="2">
    <citation type="submission" date="2014-06" db="EMBL/GenBank/DDBJ databases">
        <title>The complete genome of Blastobotrys (Arxula) adeninivorans LS3 - a yeast of biotechnological interest.</title>
        <authorList>
            <person name="Kunze G."/>
            <person name="Gaillardin C."/>
            <person name="Czernicka M."/>
            <person name="Durrens P."/>
            <person name="Martin T."/>
            <person name="Boer E."/>
            <person name="Gabaldon T."/>
            <person name="Cruz J."/>
            <person name="Talla E."/>
            <person name="Marck C."/>
            <person name="Goffeau A."/>
            <person name="Barbe V."/>
            <person name="Baret P."/>
            <person name="Baronian K."/>
            <person name="Beier S."/>
            <person name="Bleykasten C."/>
            <person name="Bode R."/>
            <person name="Casaregola S."/>
            <person name="Despons L."/>
            <person name="Fairhead C."/>
            <person name="Giersberg M."/>
            <person name="Gierski P."/>
            <person name="Hahnel U."/>
            <person name="Hartmann A."/>
            <person name="Jankowska D."/>
            <person name="Jubin C."/>
            <person name="Jung P."/>
            <person name="Lafontaine I."/>
            <person name="Leh-Louis V."/>
            <person name="Lemaire M."/>
            <person name="Marcet-Houben M."/>
            <person name="Mascher M."/>
            <person name="Morel G."/>
            <person name="Richard G.-F."/>
            <person name="Riechen J."/>
            <person name="Sacerdot C."/>
            <person name="Sarkar A."/>
            <person name="Savel G."/>
            <person name="Schacherer J."/>
            <person name="Sherman D."/>
            <person name="Straub M.-L."/>
            <person name="Stein N."/>
            <person name="Thierry A."/>
            <person name="Trautwein-Schult A."/>
            <person name="Westhof E."/>
            <person name="Worch S."/>
            <person name="Dujon B."/>
            <person name="Souciet J.-L."/>
            <person name="Wincker P."/>
            <person name="Scholz U."/>
            <person name="Neuveglise N."/>
        </authorList>
    </citation>
    <scope>NUCLEOTIDE SEQUENCE</scope>
    <source>
        <strain evidence="4">LS3</strain>
    </source>
</reference>